<keyword evidence="3" id="KW-1185">Reference proteome</keyword>
<dbReference type="Pfam" id="PF17107">
    <property type="entry name" value="SesA"/>
    <property type="match status" value="1"/>
</dbReference>
<accession>A0A9P9A6X2</accession>
<evidence type="ECO:0000313" key="2">
    <source>
        <dbReference type="EMBL" id="KAH6683641.1"/>
    </source>
</evidence>
<dbReference type="InterPro" id="IPR031352">
    <property type="entry name" value="SesA"/>
</dbReference>
<organism evidence="2 3">
    <name type="scientific">Plectosphaerella plurivora</name>
    <dbReference type="NCBI Taxonomy" id="936078"/>
    <lineage>
        <taxon>Eukaryota</taxon>
        <taxon>Fungi</taxon>
        <taxon>Dikarya</taxon>
        <taxon>Ascomycota</taxon>
        <taxon>Pezizomycotina</taxon>
        <taxon>Sordariomycetes</taxon>
        <taxon>Hypocreomycetidae</taxon>
        <taxon>Glomerellales</taxon>
        <taxon>Plectosphaerellaceae</taxon>
        <taxon>Plectosphaerella</taxon>
    </lineage>
</organism>
<proteinExistence type="predicted"/>
<evidence type="ECO:0000313" key="3">
    <source>
        <dbReference type="Proteomes" id="UP000770015"/>
    </source>
</evidence>
<dbReference type="EMBL" id="JAGSXJ010000017">
    <property type="protein sequence ID" value="KAH6683641.1"/>
    <property type="molecule type" value="Genomic_DNA"/>
</dbReference>
<reference evidence="2" key="1">
    <citation type="journal article" date="2021" name="Nat. Commun.">
        <title>Genetic determinants of endophytism in the Arabidopsis root mycobiome.</title>
        <authorList>
            <person name="Mesny F."/>
            <person name="Miyauchi S."/>
            <person name="Thiergart T."/>
            <person name="Pickel B."/>
            <person name="Atanasova L."/>
            <person name="Karlsson M."/>
            <person name="Huettel B."/>
            <person name="Barry K.W."/>
            <person name="Haridas S."/>
            <person name="Chen C."/>
            <person name="Bauer D."/>
            <person name="Andreopoulos W."/>
            <person name="Pangilinan J."/>
            <person name="LaButti K."/>
            <person name="Riley R."/>
            <person name="Lipzen A."/>
            <person name="Clum A."/>
            <person name="Drula E."/>
            <person name="Henrissat B."/>
            <person name="Kohler A."/>
            <person name="Grigoriev I.V."/>
            <person name="Martin F.M."/>
            <person name="Hacquard S."/>
        </authorList>
    </citation>
    <scope>NUCLEOTIDE SEQUENCE</scope>
    <source>
        <strain evidence="2">MPI-SDFR-AT-0117</strain>
    </source>
</reference>
<sequence length="232" mass="24034">MGLPTAKSAPEASDREAASALRKIIDPIDRTTENFPSDLSEFSDLPEAFGAVASRLGLVRAALGHIRDKMRKQAGDDTHKTREAYGSIVLAAKDASKSADELGDLFDAVTLVDGAVEAKMKSYKTAVGGGERLEGVMVKLLVAVGKVAAVAPGGGEYAAPLARALEEVKALPASLEEEESGAKYHFVNSGSGNMFNHTGAGSINPNFGNGPMFTGDASHATMSFGVPGPTAR</sequence>
<dbReference type="OrthoDB" id="4330845at2759"/>
<dbReference type="Proteomes" id="UP000770015">
    <property type="component" value="Unassembled WGS sequence"/>
</dbReference>
<protein>
    <recommendedName>
        <fullName evidence="1">NACHT-NTPase and P-loop NTPases N-terminal domain-containing protein</fullName>
    </recommendedName>
</protein>
<feature type="domain" description="NACHT-NTPase and P-loop NTPases N-terminal" evidence="1">
    <location>
        <begin position="34"/>
        <end position="144"/>
    </location>
</feature>
<gene>
    <name evidence="2" type="ORF">F5X68DRAFT_277171</name>
</gene>
<comment type="caution">
    <text evidence="2">The sequence shown here is derived from an EMBL/GenBank/DDBJ whole genome shotgun (WGS) entry which is preliminary data.</text>
</comment>
<name>A0A9P9A6X2_9PEZI</name>
<dbReference type="AlphaFoldDB" id="A0A9P9A6X2"/>
<evidence type="ECO:0000259" key="1">
    <source>
        <dbReference type="Pfam" id="PF17107"/>
    </source>
</evidence>